<dbReference type="EMBL" id="CAJOAY010000786">
    <property type="protein sequence ID" value="CAF3734634.1"/>
    <property type="molecule type" value="Genomic_DNA"/>
</dbReference>
<protein>
    <submittedName>
        <fullName evidence="1">Uncharacterized protein</fullName>
    </submittedName>
</protein>
<organism evidence="1 3">
    <name type="scientific">Adineta steineri</name>
    <dbReference type="NCBI Taxonomy" id="433720"/>
    <lineage>
        <taxon>Eukaryota</taxon>
        <taxon>Metazoa</taxon>
        <taxon>Spiralia</taxon>
        <taxon>Gnathifera</taxon>
        <taxon>Rotifera</taxon>
        <taxon>Eurotatoria</taxon>
        <taxon>Bdelloidea</taxon>
        <taxon>Adinetida</taxon>
        <taxon>Adinetidae</taxon>
        <taxon>Adineta</taxon>
    </lineage>
</organism>
<dbReference type="Proteomes" id="UP000663881">
    <property type="component" value="Unassembled WGS sequence"/>
</dbReference>
<dbReference type="InterPro" id="IPR010736">
    <property type="entry name" value="SHIPPO-rpt"/>
</dbReference>
<reference evidence="1" key="1">
    <citation type="submission" date="2021-02" db="EMBL/GenBank/DDBJ databases">
        <authorList>
            <person name="Nowell W R."/>
        </authorList>
    </citation>
    <scope>NUCLEOTIDE SEQUENCE</scope>
</reference>
<sequence length="289" mass="34105">MKNGGYSSSDYIIMSKSIYDRQLDTILFKRLHATNFTLAPKRHVKILGPGTYNPMTIDEIYKQKSCSKYGPYYQQSKRFTTKNHKSKHLCNSQSMIYSLSNIPDELQRKHDFERRYNSIRLDRQSNDLCRKRKQFIPRAPPVTLYEKTSFVDELQRIYGPYVKLAKDRRIEFPDWYKGPTHFQDKSILEYLFSKSNRYKGKFLPIPLNLNTNQIQLKTSPGPTTYFKDQISQKKSSHINREKNPLFGFLSSTERFHEIKPSFSHLGPVSYKSNLCHQLCTKKKQLNTNF</sequence>
<dbReference type="AlphaFoldDB" id="A0A815IN14"/>
<evidence type="ECO:0000313" key="2">
    <source>
        <dbReference type="EMBL" id="CAF3734634.1"/>
    </source>
</evidence>
<evidence type="ECO:0000313" key="3">
    <source>
        <dbReference type="Proteomes" id="UP000663891"/>
    </source>
</evidence>
<dbReference type="Proteomes" id="UP000663891">
    <property type="component" value="Unassembled WGS sequence"/>
</dbReference>
<gene>
    <name evidence="2" type="ORF">OKA104_LOCUS14713</name>
    <name evidence="1" type="ORF">VCS650_LOCUS34843</name>
</gene>
<dbReference type="EMBL" id="CAJNON010000755">
    <property type="protein sequence ID" value="CAF1370717.1"/>
    <property type="molecule type" value="Genomic_DNA"/>
</dbReference>
<name>A0A815IN14_9BILA</name>
<accession>A0A815IN14</accession>
<comment type="caution">
    <text evidence="1">The sequence shown here is derived from an EMBL/GenBank/DDBJ whole genome shotgun (WGS) entry which is preliminary data.</text>
</comment>
<proteinExistence type="predicted"/>
<dbReference type="Pfam" id="PF07004">
    <property type="entry name" value="SHIPPO-rpt"/>
    <property type="match status" value="2"/>
</dbReference>
<evidence type="ECO:0000313" key="1">
    <source>
        <dbReference type="EMBL" id="CAF1370717.1"/>
    </source>
</evidence>
<dbReference type="OrthoDB" id="9975560at2759"/>